<dbReference type="Gene3D" id="3.30.360.10">
    <property type="entry name" value="Dihydrodipicolinate Reductase, domain 2"/>
    <property type="match status" value="1"/>
</dbReference>
<dbReference type="Gene3D" id="3.40.50.720">
    <property type="entry name" value="NAD(P)-binding Rossmann-like Domain"/>
    <property type="match status" value="1"/>
</dbReference>
<evidence type="ECO:0000313" key="3">
    <source>
        <dbReference type="EMBL" id="MDT2600569.1"/>
    </source>
</evidence>
<name>A0ABU3F0B7_9ENTE</name>
<dbReference type="Pfam" id="PF01408">
    <property type="entry name" value="GFO_IDH_MocA"/>
    <property type="match status" value="1"/>
</dbReference>
<dbReference type="PANTHER" id="PTHR43249:SF1">
    <property type="entry name" value="D-GLUCOSIDE 3-DEHYDROGENASE"/>
    <property type="match status" value="1"/>
</dbReference>
<sequence length="359" mass="40446">MIKTIEELEFVPEMPEKPRPIASIGAGGIVSDCHYPAYKLAGFPVLAVYDLDYEKASQLAEAYDVPTVCRSLTELIEIGEKEQAIFDLAVPASEIIKVLQKLPEGAAVLIQKPMGESIEQAKKIVEICEEKKFVAGINFQLRQAPYIIAAKQMVDSGQLGEICDFEIRETVYTPWNLWDFLFKVERMEINYHSIHFVDVVRYFLGSPSGVYCKTMKHPKAKELAQVKSNIIFDYGEYQRAGILSNHNHEFGLDEQECFLKIEGTKGAIKITMGVYLDYPTGLPDKFVYNLLEDGLGWRELELSGSWFPESFIGTMGGLMKKLDDPAYNYVNDVKDAYETMCVVEACYQSNESGVTPVAY</sequence>
<dbReference type="Pfam" id="PF22725">
    <property type="entry name" value="GFO_IDH_MocA_C3"/>
    <property type="match status" value="1"/>
</dbReference>
<keyword evidence="4" id="KW-1185">Reference proteome</keyword>
<dbReference type="InterPro" id="IPR036291">
    <property type="entry name" value="NAD(P)-bd_dom_sf"/>
</dbReference>
<dbReference type="SUPFAM" id="SSF51735">
    <property type="entry name" value="NAD(P)-binding Rossmann-fold domains"/>
    <property type="match status" value="1"/>
</dbReference>
<proteinExistence type="predicted"/>
<feature type="domain" description="GFO/IDH/MocA-like oxidoreductase" evidence="2">
    <location>
        <begin position="149"/>
        <end position="268"/>
    </location>
</feature>
<dbReference type="InterPro" id="IPR000683">
    <property type="entry name" value="Gfo/Idh/MocA-like_OxRdtase_N"/>
</dbReference>
<reference evidence="3 4" key="1">
    <citation type="submission" date="2023-03" db="EMBL/GenBank/DDBJ databases">
        <authorList>
            <person name="Shen W."/>
            <person name="Cai J."/>
        </authorList>
    </citation>
    <scope>NUCLEOTIDE SEQUENCE [LARGE SCALE GENOMIC DNA]</scope>
    <source>
        <strain evidence="3 4">D6-4</strain>
    </source>
</reference>
<organism evidence="3 4">
    <name type="scientific">Enterococcus hulanensis</name>
    <dbReference type="NCBI Taxonomy" id="2559929"/>
    <lineage>
        <taxon>Bacteria</taxon>
        <taxon>Bacillati</taxon>
        <taxon>Bacillota</taxon>
        <taxon>Bacilli</taxon>
        <taxon>Lactobacillales</taxon>
        <taxon>Enterococcaceae</taxon>
        <taxon>Enterococcus</taxon>
    </lineage>
</organism>
<feature type="domain" description="Gfo/Idh/MocA-like oxidoreductase N-terminal" evidence="1">
    <location>
        <begin position="22"/>
        <end position="137"/>
    </location>
</feature>
<evidence type="ECO:0000313" key="4">
    <source>
        <dbReference type="Proteomes" id="UP001252875"/>
    </source>
</evidence>
<comment type="caution">
    <text evidence="3">The sequence shown here is derived from an EMBL/GenBank/DDBJ whole genome shotgun (WGS) entry which is preliminary data.</text>
</comment>
<evidence type="ECO:0000259" key="2">
    <source>
        <dbReference type="Pfam" id="PF22725"/>
    </source>
</evidence>
<gene>
    <name evidence="3" type="ORF">P7D85_12345</name>
</gene>
<dbReference type="SUPFAM" id="SSF55347">
    <property type="entry name" value="Glyceraldehyde-3-phosphate dehydrogenase-like, C-terminal domain"/>
    <property type="match status" value="1"/>
</dbReference>
<dbReference type="Proteomes" id="UP001252875">
    <property type="component" value="Unassembled WGS sequence"/>
</dbReference>
<dbReference type="RefSeq" id="WP_311822762.1">
    <property type="nucleotide sequence ID" value="NZ_JARPYF010000006.1"/>
</dbReference>
<dbReference type="InterPro" id="IPR055170">
    <property type="entry name" value="GFO_IDH_MocA-like_dom"/>
</dbReference>
<dbReference type="PANTHER" id="PTHR43249">
    <property type="entry name" value="UDP-N-ACETYL-2-AMINO-2-DEOXY-D-GLUCURONATE OXIDASE"/>
    <property type="match status" value="1"/>
</dbReference>
<protein>
    <submittedName>
        <fullName evidence="3">Gfo/Idh/MocA family oxidoreductase</fullName>
    </submittedName>
</protein>
<dbReference type="EMBL" id="JARPYI010000006">
    <property type="protein sequence ID" value="MDT2600569.1"/>
    <property type="molecule type" value="Genomic_DNA"/>
</dbReference>
<evidence type="ECO:0000259" key="1">
    <source>
        <dbReference type="Pfam" id="PF01408"/>
    </source>
</evidence>
<accession>A0ABU3F0B7</accession>
<dbReference type="InterPro" id="IPR052515">
    <property type="entry name" value="Gfo/Idh/MocA_Oxidoreductase"/>
</dbReference>